<evidence type="ECO:0000256" key="1">
    <source>
        <dbReference type="SAM" id="MobiDB-lite"/>
    </source>
</evidence>
<dbReference type="PROSITE" id="PS51257">
    <property type="entry name" value="PROKAR_LIPOPROTEIN"/>
    <property type="match status" value="1"/>
</dbReference>
<dbReference type="Proteomes" id="UP000176952">
    <property type="component" value="Unassembled WGS sequence"/>
</dbReference>
<dbReference type="EMBL" id="MHKD01000015">
    <property type="protein sequence ID" value="OGY84315.1"/>
    <property type="molecule type" value="Genomic_DNA"/>
</dbReference>
<feature type="chain" id="PRO_5009582009" description="PsbP C-terminal domain-containing protein" evidence="2">
    <location>
        <begin position="19"/>
        <end position="224"/>
    </location>
</feature>
<dbReference type="STRING" id="1798542.A3F54_03955"/>
<feature type="compositionally biased region" description="Basic and acidic residues" evidence="1">
    <location>
        <begin position="58"/>
        <end position="67"/>
    </location>
</feature>
<feature type="region of interest" description="Disordered" evidence="1">
    <location>
        <begin position="25"/>
        <end position="67"/>
    </location>
</feature>
<protein>
    <recommendedName>
        <fullName evidence="5">PsbP C-terminal domain-containing protein</fullName>
    </recommendedName>
</protein>
<reference evidence="3 4" key="1">
    <citation type="journal article" date="2016" name="Nat. Commun.">
        <title>Thousands of microbial genomes shed light on interconnected biogeochemical processes in an aquifer system.</title>
        <authorList>
            <person name="Anantharaman K."/>
            <person name="Brown C.T."/>
            <person name="Hug L.A."/>
            <person name="Sharon I."/>
            <person name="Castelle C.J."/>
            <person name="Probst A.J."/>
            <person name="Thomas B.C."/>
            <person name="Singh A."/>
            <person name="Wilkins M.J."/>
            <person name="Karaoz U."/>
            <person name="Brodie E.L."/>
            <person name="Williams K.H."/>
            <person name="Hubbard S.S."/>
            <person name="Banfield J.F."/>
        </authorList>
    </citation>
    <scope>NUCLEOTIDE SEQUENCE [LARGE SCALE GENOMIC DNA]</scope>
</reference>
<feature type="compositionally biased region" description="Polar residues" evidence="1">
    <location>
        <begin position="43"/>
        <end position="57"/>
    </location>
</feature>
<sequence>MKKYLFAVLLGVLSFAAAGCSNIENGSKNSNTNQNSNQTAATDNETSETNVNTSEGATTEKTEKPEPRVLGTDTYVNEKFGYSVKLPADWMISEKYTETDEGRQDATITVATTDFAMAYNDGFPEGTASGAEFVVMITKPSTFKTFDELTRIFEDGQDFHYEKSEDIATLADEQAVHHILDYYEDYHLLHGDEQYDIIFRHAEEGGAEFEKIWDDALASFKFLD</sequence>
<comment type="caution">
    <text evidence="3">The sequence shown here is derived from an EMBL/GenBank/DDBJ whole genome shotgun (WGS) entry which is preliminary data.</text>
</comment>
<evidence type="ECO:0000313" key="4">
    <source>
        <dbReference type="Proteomes" id="UP000176952"/>
    </source>
</evidence>
<feature type="signal peptide" evidence="2">
    <location>
        <begin position="1"/>
        <end position="18"/>
    </location>
</feature>
<feature type="compositionally biased region" description="Low complexity" evidence="1">
    <location>
        <begin position="29"/>
        <end position="42"/>
    </location>
</feature>
<keyword evidence="2" id="KW-0732">Signal</keyword>
<gene>
    <name evidence="3" type="ORF">A3F54_03955</name>
</gene>
<accession>A0A1G2B5Q6</accession>
<evidence type="ECO:0000256" key="2">
    <source>
        <dbReference type="SAM" id="SignalP"/>
    </source>
</evidence>
<name>A0A1G2B5Q6_9BACT</name>
<proteinExistence type="predicted"/>
<organism evidence="3 4">
    <name type="scientific">Candidatus Kerfeldbacteria bacterium RIFCSPHIGHO2_12_FULL_48_17</name>
    <dbReference type="NCBI Taxonomy" id="1798542"/>
    <lineage>
        <taxon>Bacteria</taxon>
        <taxon>Candidatus Kerfeldiibacteriota</taxon>
    </lineage>
</organism>
<dbReference type="AlphaFoldDB" id="A0A1G2B5Q6"/>
<evidence type="ECO:0008006" key="5">
    <source>
        <dbReference type="Google" id="ProtNLM"/>
    </source>
</evidence>
<evidence type="ECO:0000313" key="3">
    <source>
        <dbReference type="EMBL" id="OGY84315.1"/>
    </source>
</evidence>